<organism evidence="8 9">
    <name type="scientific">Symbiochloris irregularis</name>
    <dbReference type="NCBI Taxonomy" id="706552"/>
    <lineage>
        <taxon>Eukaryota</taxon>
        <taxon>Viridiplantae</taxon>
        <taxon>Chlorophyta</taxon>
        <taxon>core chlorophytes</taxon>
        <taxon>Trebouxiophyceae</taxon>
        <taxon>Trebouxiales</taxon>
        <taxon>Trebouxiaceae</taxon>
        <taxon>Symbiochloris</taxon>
    </lineage>
</organism>
<dbReference type="InterPro" id="IPR018168">
    <property type="entry name" value="Ubi_Hdrlase_CS"/>
</dbReference>
<dbReference type="PANTHER" id="PTHR43876">
    <property type="entry name" value="UBIQUINONE BIOSYNTHESIS MONOOXYGENASE COQ6, MITOCHONDRIAL"/>
    <property type="match status" value="1"/>
</dbReference>
<dbReference type="EMBL" id="JALJOQ010000059">
    <property type="protein sequence ID" value="KAK9803505.1"/>
    <property type="molecule type" value="Genomic_DNA"/>
</dbReference>
<dbReference type="GO" id="GO:0016120">
    <property type="term" value="P:carotene biosynthetic process"/>
    <property type="evidence" value="ECO:0007669"/>
    <property type="project" value="TreeGrafter"/>
</dbReference>
<evidence type="ECO:0000256" key="6">
    <source>
        <dbReference type="ARBA" id="ARBA00023033"/>
    </source>
</evidence>
<dbReference type="InterPro" id="IPR002938">
    <property type="entry name" value="FAD-bd"/>
</dbReference>
<comment type="similarity">
    <text evidence="2">Belongs to the UbiH/COQ6 family.</text>
</comment>
<evidence type="ECO:0000256" key="5">
    <source>
        <dbReference type="ARBA" id="ARBA00023002"/>
    </source>
</evidence>
<dbReference type="GO" id="GO:0004497">
    <property type="term" value="F:monooxygenase activity"/>
    <property type="evidence" value="ECO:0007669"/>
    <property type="project" value="UniProtKB-KW"/>
</dbReference>
<evidence type="ECO:0000313" key="9">
    <source>
        <dbReference type="Proteomes" id="UP001465755"/>
    </source>
</evidence>
<comment type="caution">
    <text evidence="8">The sequence shown here is derived from an EMBL/GenBank/DDBJ whole genome shotgun (WGS) entry which is preliminary data.</text>
</comment>
<dbReference type="PRINTS" id="PR00420">
    <property type="entry name" value="RNGMNOXGNASE"/>
</dbReference>
<dbReference type="PANTHER" id="PTHR43876:SF7">
    <property type="entry name" value="UBIQUINONE BIOSYNTHESIS MONOOXYGENASE COQ6, MITOCHONDRIAL"/>
    <property type="match status" value="1"/>
</dbReference>
<sequence>MVGAALAQALRSNPWTSELRLVLLDRQGQPEAGRSWQGPPELRVSTVTPASVALLQQAQVWTDLQPPRSAGFNRMQVWDWAGSGYIQYSASEVGLQHMGYVVENSMIQGALLKQLLQPGNTAKLMFKESVSQMTLPPYSQSGLNGQSGNALASLQLESGRQVRARLVVGADGAQSHMRSLACLRTSGWAYGQHGVVATVRTDVPHSTAWQRFLPRGPLALLPVRDGLSSVVWTTSPRHARELTSASPLAFALAVNQALSGGATPARNPLLAGVRGPGQGSERPFHAPPQVVESVGPSPRSFPLHLRHAGRYVRPRFALVGDAAHAVHPLAGQGVNLGFGDVGALVSTLAHAVEAGRDIGELTLLEEMYERPRQRANVSMMAALDALKRVFVPQTGLLATARGLGLDALNAFPLAKNRVMMYAMGE</sequence>
<dbReference type="FunFam" id="3.50.50.60:FF:000021">
    <property type="entry name" value="Ubiquinone biosynthesis monooxygenase COQ6"/>
    <property type="match status" value="1"/>
</dbReference>
<feature type="domain" description="FAD-binding" evidence="7">
    <location>
        <begin position="300"/>
        <end position="353"/>
    </location>
</feature>
<dbReference type="InterPro" id="IPR051205">
    <property type="entry name" value="UbiH/COQ6_monooxygenase"/>
</dbReference>
<accession>A0AAW1P1F4</accession>
<keyword evidence="4" id="KW-0274">FAD</keyword>
<keyword evidence="6" id="KW-0503">Monooxygenase</keyword>
<dbReference type="SUPFAM" id="SSF51905">
    <property type="entry name" value="FAD/NAD(P)-binding domain"/>
    <property type="match status" value="1"/>
</dbReference>
<dbReference type="GO" id="GO:0071949">
    <property type="term" value="F:FAD binding"/>
    <property type="evidence" value="ECO:0007669"/>
    <property type="project" value="InterPro"/>
</dbReference>
<protein>
    <recommendedName>
        <fullName evidence="7">FAD-binding domain-containing protein</fullName>
    </recommendedName>
</protein>
<keyword evidence="9" id="KW-1185">Reference proteome</keyword>
<dbReference type="NCBIfam" id="TIGR01988">
    <property type="entry name" value="Ubi-OHases"/>
    <property type="match status" value="1"/>
</dbReference>
<keyword evidence="5" id="KW-0560">Oxidoreductase</keyword>
<evidence type="ECO:0000256" key="2">
    <source>
        <dbReference type="ARBA" id="ARBA00005349"/>
    </source>
</evidence>
<comment type="cofactor">
    <cofactor evidence="1">
        <name>FAD</name>
        <dbReference type="ChEBI" id="CHEBI:57692"/>
    </cofactor>
</comment>
<dbReference type="AlphaFoldDB" id="A0AAW1P1F4"/>
<dbReference type="GO" id="GO:0016123">
    <property type="term" value="P:xanthophyll biosynthetic process"/>
    <property type="evidence" value="ECO:0007669"/>
    <property type="project" value="TreeGrafter"/>
</dbReference>
<dbReference type="InterPro" id="IPR036188">
    <property type="entry name" value="FAD/NAD-bd_sf"/>
</dbReference>
<evidence type="ECO:0000256" key="4">
    <source>
        <dbReference type="ARBA" id="ARBA00022827"/>
    </source>
</evidence>
<reference evidence="8 9" key="1">
    <citation type="journal article" date="2024" name="Nat. Commun.">
        <title>Phylogenomics reveals the evolutionary origins of lichenization in chlorophyte algae.</title>
        <authorList>
            <person name="Puginier C."/>
            <person name="Libourel C."/>
            <person name="Otte J."/>
            <person name="Skaloud P."/>
            <person name="Haon M."/>
            <person name="Grisel S."/>
            <person name="Petersen M."/>
            <person name="Berrin J.G."/>
            <person name="Delaux P.M."/>
            <person name="Dal Grande F."/>
            <person name="Keller J."/>
        </authorList>
    </citation>
    <scope>NUCLEOTIDE SEQUENCE [LARGE SCALE GENOMIC DNA]</scope>
    <source>
        <strain evidence="8 9">SAG 2036</strain>
    </source>
</reference>
<gene>
    <name evidence="8" type="ORF">WJX73_010743</name>
</gene>
<dbReference type="InterPro" id="IPR010971">
    <property type="entry name" value="UbiH/COQ6"/>
</dbReference>
<proteinExistence type="inferred from homology"/>
<keyword evidence="3" id="KW-0285">Flavoprotein</keyword>
<dbReference type="GO" id="GO:0005739">
    <property type="term" value="C:mitochondrion"/>
    <property type="evidence" value="ECO:0007669"/>
    <property type="project" value="TreeGrafter"/>
</dbReference>
<evidence type="ECO:0000256" key="3">
    <source>
        <dbReference type="ARBA" id="ARBA00022630"/>
    </source>
</evidence>
<evidence type="ECO:0000256" key="1">
    <source>
        <dbReference type="ARBA" id="ARBA00001974"/>
    </source>
</evidence>
<name>A0AAW1P1F4_9CHLO</name>
<evidence type="ECO:0000259" key="7">
    <source>
        <dbReference type="Pfam" id="PF01494"/>
    </source>
</evidence>
<evidence type="ECO:0000313" key="8">
    <source>
        <dbReference type="EMBL" id="KAK9803505.1"/>
    </source>
</evidence>
<dbReference type="Pfam" id="PF01494">
    <property type="entry name" value="FAD_binding_3"/>
    <property type="match status" value="1"/>
</dbReference>
<dbReference type="Gene3D" id="3.50.50.60">
    <property type="entry name" value="FAD/NAD(P)-binding domain"/>
    <property type="match status" value="2"/>
</dbReference>
<dbReference type="GO" id="GO:0006744">
    <property type="term" value="P:ubiquinone biosynthetic process"/>
    <property type="evidence" value="ECO:0007669"/>
    <property type="project" value="InterPro"/>
</dbReference>
<dbReference type="PROSITE" id="PS01304">
    <property type="entry name" value="UBIH"/>
    <property type="match status" value="1"/>
</dbReference>
<dbReference type="Proteomes" id="UP001465755">
    <property type="component" value="Unassembled WGS sequence"/>
</dbReference>
<dbReference type="GO" id="GO:0016705">
    <property type="term" value="F:oxidoreductase activity, acting on paired donors, with incorporation or reduction of molecular oxygen"/>
    <property type="evidence" value="ECO:0007669"/>
    <property type="project" value="InterPro"/>
</dbReference>